<sequence length="242" mass="27383">FMSRFAAKWILRNTIISKESLTPEFSLRLITEASPLWMSTPDACPLIDPYWAFYWPGGQSLTRFLLDNVDAVRGSAVLDFGAGCGSASLACLASGSSRILVNDIDQNALLATRLNLKLNKMSERKSIQYTSTNLLDSMNVHDMIRNLYKGIPQKSRILLLGDMFYDSDFADTVFTWLRRVKEEFGVRILVGDPDRHPLTEKMILQGYATPFNKTRVASYALPGYVTREHYGFTSAHVYEIDF</sequence>
<dbReference type="AlphaFoldDB" id="A0AAV5WBW9"/>
<evidence type="ECO:0000256" key="2">
    <source>
        <dbReference type="ARBA" id="ARBA00022679"/>
    </source>
</evidence>
<evidence type="ECO:0000313" key="6">
    <source>
        <dbReference type="EMBL" id="GMT28178.1"/>
    </source>
</evidence>
<comment type="similarity">
    <text evidence="3">Belongs to the methyltransferase superfamily. ETFBKMT family.</text>
</comment>
<evidence type="ECO:0000313" key="7">
    <source>
        <dbReference type="Proteomes" id="UP001432322"/>
    </source>
</evidence>
<dbReference type="SUPFAM" id="SSF53335">
    <property type="entry name" value="S-adenosyl-L-methionine-dependent methyltransferases"/>
    <property type="match status" value="1"/>
</dbReference>
<organism evidence="6 7">
    <name type="scientific">Pristionchus fissidentatus</name>
    <dbReference type="NCBI Taxonomy" id="1538716"/>
    <lineage>
        <taxon>Eukaryota</taxon>
        <taxon>Metazoa</taxon>
        <taxon>Ecdysozoa</taxon>
        <taxon>Nematoda</taxon>
        <taxon>Chromadorea</taxon>
        <taxon>Rhabditida</taxon>
        <taxon>Rhabditina</taxon>
        <taxon>Diplogasteromorpha</taxon>
        <taxon>Diplogasteroidea</taxon>
        <taxon>Neodiplogasteridae</taxon>
        <taxon>Pristionchus</taxon>
    </lineage>
</organism>
<proteinExistence type="inferred from homology"/>
<dbReference type="GO" id="GO:0016279">
    <property type="term" value="F:protein-lysine N-methyltransferase activity"/>
    <property type="evidence" value="ECO:0007669"/>
    <property type="project" value="TreeGrafter"/>
</dbReference>
<dbReference type="Pfam" id="PF06325">
    <property type="entry name" value="PrmA"/>
    <property type="match status" value="1"/>
</dbReference>
<dbReference type="EMBL" id="BTSY01000005">
    <property type="protein sequence ID" value="GMT28178.1"/>
    <property type="molecule type" value="Genomic_DNA"/>
</dbReference>
<keyword evidence="1" id="KW-0489">Methyltransferase</keyword>
<keyword evidence="7" id="KW-1185">Reference proteome</keyword>
<dbReference type="InterPro" id="IPR029063">
    <property type="entry name" value="SAM-dependent_MTases_sf"/>
</dbReference>
<evidence type="ECO:0000256" key="1">
    <source>
        <dbReference type="ARBA" id="ARBA00022603"/>
    </source>
</evidence>
<accession>A0AAV5WBW9</accession>
<dbReference type="PANTHER" id="PTHR43648:SF1">
    <property type="entry name" value="ELECTRON TRANSFER FLAVOPROTEIN BETA SUBUNIT LYSINE METHYLTRANSFERASE"/>
    <property type="match status" value="1"/>
</dbReference>
<evidence type="ECO:0000256" key="4">
    <source>
        <dbReference type="ARBA" id="ARBA00041867"/>
    </source>
</evidence>
<reference evidence="6" key="1">
    <citation type="submission" date="2023-10" db="EMBL/GenBank/DDBJ databases">
        <title>Genome assembly of Pristionchus species.</title>
        <authorList>
            <person name="Yoshida K."/>
            <person name="Sommer R.J."/>
        </authorList>
    </citation>
    <scope>NUCLEOTIDE SEQUENCE</scope>
    <source>
        <strain evidence="6">RS5133</strain>
    </source>
</reference>
<comment type="caution">
    <text evidence="6">The sequence shown here is derived from an EMBL/GenBank/DDBJ whole genome shotgun (WGS) entry which is preliminary data.</text>
</comment>
<evidence type="ECO:0000256" key="5">
    <source>
        <dbReference type="ARBA" id="ARBA00042266"/>
    </source>
</evidence>
<dbReference type="GO" id="GO:0032259">
    <property type="term" value="P:methylation"/>
    <property type="evidence" value="ECO:0007669"/>
    <property type="project" value="UniProtKB-KW"/>
</dbReference>
<protein>
    <recommendedName>
        <fullName evidence="5">ETFB lysine methyltransferase</fullName>
    </recommendedName>
    <alternativeName>
        <fullName evidence="4">Protein N-lysine methyltransferase METTL20</fullName>
    </alternativeName>
</protein>
<name>A0AAV5WBW9_9BILA</name>
<evidence type="ECO:0000256" key="3">
    <source>
        <dbReference type="ARBA" id="ARBA00037932"/>
    </source>
</evidence>
<dbReference type="GO" id="GO:0005759">
    <property type="term" value="C:mitochondrial matrix"/>
    <property type="evidence" value="ECO:0007669"/>
    <property type="project" value="TreeGrafter"/>
</dbReference>
<feature type="non-terminal residue" evidence="6">
    <location>
        <position position="1"/>
    </location>
</feature>
<dbReference type="InterPro" id="IPR050078">
    <property type="entry name" value="Ribosomal_L11_MeTrfase_PrmA"/>
</dbReference>
<dbReference type="Proteomes" id="UP001432322">
    <property type="component" value="Unassembled WGS sequence"/>
</dbReference>
<dbReference type="Gene3D" id="3.40.50.150">
    <property type="entry name" value="Vaccinia Virus protein VP39"/>
    <property type="match status" value="1"/>
</dbReference>
<keyword evidence="2" id="KW-0808">Transferase</keyword>
<dbReference type="PANTHER" id="PTHR43648">
    <property type="entry name" value="ELECTRON TRANSFER FLAVOPROTEIN BETA SUBUNIT LYSINE METHYLTRANSFERASE"/>
    <property type="match status" value="1"/>
</dbReference>
<gene>
    <name evidence="6" type="ORF">PFISCL1PPCAC_19475</name>
</gene>